<reference evidence="3 4" key="1">
    <citation type="submission" date="2020-08" db="EMBL/GenBank/DDBJ databases">
        <title>Functional genomics of gut bacteria from endangered species of beetles.</title>
        <authorList>
            <person name="Carlos-Shanley C."/>
        </authorList>
    </citation>
    <scope>NUCLEOTIDE SEQUENCE [LARGE SCALE GENOMIC DNA]</scope>
    <source>
        <strain evidence="3 4">S00123</strain>
    </source>
</reference>
<dbReference type="PANTHER" id="PTHR33375">
    <property type="entry name" value="CHROMOSOME-PARTITIONING PROTEIN PARB-RELATED"/>
    <property type="match status" value="1"/>
</dbReference>
<dbReference type="InterPro" id="IPR050336">
    <property type="entry name" value="Chromosome_partition/occlusion"/>
</dbReference>
<dbReference type="InterPro" id="IPR003115">
    <property type="entry name" value="ParB_N"/>
</dbReference>
<dbReference type="GO" id="GO:0005694">
    <property type="term" value="C:chromosome"/>
    <property type="evidence" value="ECO:0007669"/>
    <property type="project" value="TreeGrafter"/>
</dbReference>
<dbReference type="SUPFAM" id="SSF110849">
    <property type="entry name" value="ParB/Sulfiredoxin"/>
    <property type="match status" value="1"/>
</dbReference>
<feature type="compositionally biased region" description="Polar residues" evidence="1">
    <location>
        <begin position="21"/>
        <end position="37"/>
    </location>
</feature>
<accession>A0A7W7IQM2</accession>
<gene>
    <name evidence="3" type="ORF">HNP32_002481</name>
</gene>
<comment type="caution">
    <text evidence="3">The sequence shown here is derived from an EMBL/GenBank/DDBJ whole genome shotgun (WGS) entry which is preliminary data.</text>
</comment>
<evidence type="ECO:0000313" key="4">
    <source>
        <dbReference type="Proteomes" id="UP000539957"/>
    </source>
</evidence>
<keyword evidence="4" id="KW-1185">Reference proteome</keyword>
<dbReference type="EMBL" id="JACHKY010000004">
    <property type="protein sequence ID" value="MBB4798727.1"/>
    <property type="molecule type" value="Genomic_DNA"/>
</dbReference>
<name>A0A7W7IQM2_9CAUL</name>
<dbReference type="Gene3D" id="1.10.10.2830">
    <property type="match status" value="1"/>
</dbReference>
<feature type="domain" description="ParB-like N-terminal" evidence="2">
    <location>
        <begin position="37"/>
        <end position="135"/>
    </location>
</feature>
<feature type="region of interest" description="Disordered" evidence="1">
    <location>
        <begin position="665"/>
        <end position="712"/>
    </location>
</feature>
<dbReference type="SMART" id="SM00470">
    <property type="entry name" value="ParB"/>
    <property type="match status" value="1"/>
</dbReference>
<feature type="compositionally biased region" description="Acidic residues" evidence="1">
    <location>
        <begin position="667"/>
        <end position="699"/>
    </location>
</feature>
<dbReference type="InterPro" id="IPR041468">
    <property type="entry name" value="HTH_ParB/Spo0J"/>
</dbReference>
<sequence length="738" mass="78656">MTRTAHSRSRKTRSAAPGASLTASAQAPISAPTRNQKTVRLGDLDIAPENLRHGEAPDDDIPQLADTIAAAGLLQYPTVRPGRGDEAAYMVLDGRRRLLALRLLRDGAFIDDDHPVEVFVETDRARQAAAVVLTNTAVPVHVADVIAAIGRMLKERLGVKVIARALGHGEIEIRRLAALSKLPATALEALKAGRITLRQARLLARLKDKAQQIELAQAVLDGHGLQEWRIQEQLGEGRITDRDPRCGLVTPALYAAEGGRTEADLFGELPPVLMDPAALTRAWLKRAAEAAALFEAEGLTVHLSPGDDGPDLPDDLEQLYYAYGGLSDEATTAYREARDRAQAAAVAVEAVEPATPEDEADERRAAYVRARIAQDQAGAGQQLATVLVLRPSLRTGVEIECYGPAETADEPAGSAEDAADETETETATATEGRGRRAVRAAYAPPQAEAPTAEVDGVSHVLHATRTDMATRGLIRALAETPEVALTALVARLFGALAVWPPVGRSEAALAITASAFSPSGGRVVEGLDGVVRERLDERRRAWEASGQTLIAWVHALDPVERMGLLAELTALSLDLREERTSLVRLTPRADAAELADLCDADVARWWTPDAAYLRPHSREQLLTMLERMGAETEAPARLKKGDLVAWTEDQAKARSWAPACLSWGLAPEEDGDALDADAPDADADETPDDGEVETDDPETGGEVTDSETTWGVGVFVVTPAGEAALVDGAQGEAATDAA</sequence>
<feature type="region of interest" description="Disordered" evidence="1">
    <location>
        <begin position="406"/>
        <end position="436"/>
    </location>
</feature>
<evidence type="ECO:0000313" key="3">
    <source>
        <dbReference type="EMBL" id="MBB4798727.1"/>
    </source>
</evidence>
<dbReference type="RefSeq" id="WP_184270726.1">
    <property type="nucleotide sequence ID" value="NZ_JACHKY010000004.1"/>
</dbReference>
<dbReference type="GO" id="GO:0007059">
    <property type="term" value="P:chromosome segregation"/>
    <property type="evidence" value="ECO:0007669"/>
    <property type="project" value="TreeGrafter"/>
</dbReference>
<feature type="region of interest" description="Disordered" evidence="1">
    <location>
        <begin position="1"/>
        <end position="37"/>
    </location>
</feature>
<proteinExistence type="predicted"/>
<evidence type="ECO:0000259" key="2">
    <source>
        <dbReference type="SMART" id="SM00470"/>
    </source>
</evidence>
<dbReference type="SUPFAM" id="SSF109709">
    <property type="entry name" value="KorB DNA-binding domain-like"/>
    <property type="match status" value="1"/>
</dbReference>
<dbReference type="Gene3D" id="3.90.1530.30">
    <property type="match status" value="1"/>
</dbReference>
<organism evidence="3 4">
    <name type="scientific">Brevundimonas bullata</name>
    <dbReference type="NCBI Taxonomy" id="13160"/>
    <lineage>
        <taxon>Bacteria</taxon>
        <taxon>Pseudomonadati</taxon>
        <taxon>Pseudomonadota</taxon>
        <taxon>Alphaproteobacteria</taxon>
        <taxon>Caulobacterales</taxon>
        <taxon>Caulobacteraceae</taxon>
        <taxon>Brevundimonas</taxon>
    </lineage>
</organism>
<dbReference type="AlphaFoldDB" id="A0A7W7IQM2"/>
<dbReference type="Pfam" id="PF17762">
    <property type="entry name" value="HTH_ParB"/>
    <property type="match status" value="1"/>
</dbReference>
<dbReference type="Proteomes" id="UP000539957">
    <property type="component" value="Unassembled WGS sequence"/>
</dbReference>
<evidence type="ECO:0000256" key="1">
    <source>
        <dbReference type="SAM" id="MobiDB-lite"/>
    </source>
</evidence>
<dbReference type="PANTHER" id="PTHR33375:SF7">
    <property type="entry name" value="CHROMOSOME 2-PARTITIONING PROTEIN PARB-RELATED"/>
    <property type="match status" value="1"/>
</dbReference>
<dbReference type="InterPro" id="IPR036086">
    <property type="entry name" value="ParB/Sulfiredoxin_sf"/>
</dbReference>
<protein>
    <submittedName>
        <fullName evidence="3">ParB family chromosome partitioning protein</fullName>
    </submittedName>
</protein>
<feature type="compositionally biased region" description="Basic residues" evidence="1">
    <location>
        <begin position="1"/>
        <end position="13"/>
    </location>
</feature>